<dbReference type="Gene3D" id="2.40.70.10">
    <property type="entry name" value="Acid Proteases"/>
    <property type="match status" value="1"/>
</dbReference>
<dbReference type="InterPro" id="IPR048054">
    <property type="entry name" value="PecA_C"/>
</dbReference>
<sequence length="247" mass="26046">MAVALVSFGDNDPLWYLTLPVNQIGFGHDIQTGSELVSGPTEMQVLISSGSGFSGWLNFALGLAFLKDFDYVDKYGAASIMGVGLGTGGPGPIVTAALPGNLGSVLVIDEPEHLLGFGTPPGVHWTEYYGDRPGDVDTPYSSLWVKIGDQAPVKVHALWDTGGGWGNIPSSVLDAGHQNLIDGGGLKNGVPVAVYGEIDGVRKLIYSFVTDAYHNTYINDDPDMNTGFFPFVNNIIGFCTAAGKCDS</sequence>
<dbReference type="InterPro" id="IPR021109">
    <property type="entry name" value="Peptidase_aspartic_dom_sf"/>
</dbReference>
<feature type="domain" description="PE cleavage protein A C-terminal" evidence="1">
    <location>
        <begin position="30"/>
        <end position="234"/>
    </location>
</feature>
<proteinExistence type="predicted"/>
<dbReference type="Pfam" id="PF20729">
    <property type="entry name" value="PE-PGRS_C"/>
    <property type="match status" value="1"/>
</dbReference>
<evidence type="ECO:0000313" key="3">
    <source>
        <dbReference type="Proteomes" id="UP001299046"/>
    </source>
</evidence>
<evidence type="ECO:0000259" key="1">
    <source>
        <dbReference type="Pfam" id="PF20729"/>
    </source>
</evidence>
<dbReference type="EMBL" id="JAYJJT010000004">
    <property type="protein sequence ID" value="MEB3049006.1"/>
    <property type="molecule type" value="Genomic_DNA"/>
</dbReference>
<name>A0ABU5YG25_9MYCO</name>
<dbReference type="RefSeq" id="WP_329799963.1">
    <property type="nucleotide sequence ID" value="NZ_JAYJJT010000004.1"/>
</dbReference>
<accession>A0ABU5YG25</accession>
<comment type="caution">
    <text evidence="2">The sequence shown here is derived from an EMBL/GenBank/DDBJ whole genome shotgun (WGS) entry which is preliminary data.</text>
</comment>
<protein>
    <recommendedName>
        <fullName evidence="1">PE cleavage protein A C-terminal domain-containing protein</fullName>
    </recommendedName>
</protein>
<gene>
    <name evidence="2" type="ORF">KV112_04490</name>
</gene>
<reference evidence="2 3" key="1">
    <citation type="submission" date="2023-12" db="EMBL/GenBank/DDBJ databases">
        <title>Description of new species of Mycobacterium terrae complex isolated from sewage at the Sao Paulo Zoological Park Foundation in Brazil.</title>
        <authorList>
            <person name="Romagnoli C.L."/>
            <person name="Conceicao E.C."/>
            <person name="Machado E."/>
            <person name="Barreto L.B.P.F."/>
            <person name="Sharma A."/>
            <person name="Silva N.M."/>
            <person name="Marques L.E."/>
            <person name="Juliana M.A."/>
            <person name="Lourenco M.C.S."/>
            <person name="Digiampietri L.A."/>
            <person name="Suffys P.N."/>
            <person name="Viana-Niero C."/>
        </authorList>
    </citation>
    <scope>NUCLEOTIDE SEQUENCE [LARGE SCALE GENOMIC DNA]</scope>
    <source>
        <strain evidence="2 3">MYC123</strain>
    </source>
</reference>
<keyword evidence="3" id="KW-1185">Reference proteome</keyword>
<dbReference type="Proteomes" id="UP001299046">
    <property type="component" value="Unassembled WGS sequence"/>
</dbReference>
<organism evidence="2 3">
    <name type="scientific">[Mycobacterium] zoologicum</name>
    <dbReference type="NCBI Taxonomy" id="2872311"/>
    <lineage>
        <taxon>Bacteria</taxon>
        <taxon>Bacillati</taxon>
        <taxon>Actinomycetota</taxon>
        <taxon>Actinomycetes</taxon>
        <taxon>Mycobacteriales</taxon>
        <taxon>Mycobacteriaceae</taxon>
        <taxon>Mycolicibacter</taxon>
    </lineage>
</organism>
<evidence type="ECO:0000313" key="2">
    <source>
        <dbReference type="EMBL" id="MEB3049006.1"/>
    </source>
</evidence>